<gene>
    <name evidence="2" type="ORF">BD311DRAFT_484709</name>
</gene>
<feature type="signal peptide" evidence="1">
    <location>
        <begin position="1"/>
        <end position="21"/>
    </location>
</feature>
<organism evidence="2">
    <name type="scientific">Dichomitus squalens</name>
    <dbReference type="NCBI Taxonomy" id="114155"/>
    <lineage>
        <taxon>Eukaryota</taxon>
        <taxon>Fungi</taxon>
        <taxon>Dikarya</taxon>
        <taxon>Basidiomycota</taxon>
        <taxon>Agaricomycotina</taxon>
        <taxon>Agaricomycetes</taxon>
        <taxon>Polyporales</taxon>
        <taxon>Polyporaceae</taxon>
        <taxon>Dichomitus</taxon>
    </lineage>
</organism>
<name>A0A4Q9MII8_9APHY</name>
<evidence type="ECO:0000256" key="1">
    <source>
        <dbReference type="SAM" id="SignalP"/>
    </source>
</evidence>
<dbReference type="Proteomes" id="UP000292957">
    <property type="component" value="Unassembled WGS sequence"/>
</dbReference>
<protein>
    <recommendedName>
        <fullName evidence="3">Secreted protein</fullName>
    </recommendedName>
</protein>
<evidence type="ECO:0000313" key="2">
    <source>
        <dbReference type="EMBL" id="TBU25781.1"/>
    </source>
</evidence>
<accession>A0A4Q9MII8</accession>
<reference evidence="2" key="1">
    <citation type="submission" date="2019-01" db="EMBL/GenBank/DDBJ databases">
        <title>Draft genome sequences of three monokaryotic isolates of the white-rot basidiomycete fungus Dichomitus squalens.</title>
        <authorList>
            <consortium name="DOE Joint Genome Institute"/>
            <person name="Lopez S.C."/>
            <person name="Andreopoulos B."/>
            <person name="Pangilinan J."/>
            <person name="Lipzen A."/>
            <person name="Riley R."/>
            <person name="Ahrendt S."/>
            <person name="Ng V."/>
            <person name="Barry K."/>
            <person name="Daum C."/>
            <person name="Grigoriev I.V."/>
            <person name="Hilden K.S."/>
            <person name="Makela M.R."/>
            <person name="de Vries R.P."/>
        </authorList>
    </citation>
    <scope>NUCLEOTIDE SEQUENCE [LARGE SCALE GENOMIC DNA]</scope>
    <source>
        <strain evidence="2">OM18370.1</strain>
    </source>
</reference>
<proteinExistence type="predicted"/>
<feature type="chain" id="PRO_5020840188" description="Secreted protein" evidence="1">
    <location>
        <begin position="22"/>
        <end position="115"/>
    </location>
</feature>
<dbReference type="EMBL" id="ML143455">
    <property type="protein sequence ID" value="TBU25781.1"/>
    <property type="molecule type" value="Genomic_DNA"/>
</dbReference>
<keyword evidence="1" id="KW-0732">Signal</keyword>
<sequence length="115" mass="12307">MSGVIQAFILGCFRLSTLCAAQRNLSRASVHSRLSPHANSSIGDHKIPAKTRLDSAAACSNPTCCPGRSYLSPARSLPHSSPHQLCQHLGTYSALAQRSPDICPSPPGRHIRHTL</sequence>
<evidence type="ECO:0008006" key="3">
    <source>
        <dbReference type="Google" id="ProtNLM"/>
    </source>
</evidence>
<dbReference type="AlphaFoldDB" id="A0A4Q9MII8"/>